<reference evidence="1" key="1">
    <citation type="submission" date="2019-08" db="EMBL/GenBank/DDBJ databases">
        <authorList>
            <person name="Kucharzyk K."/>
            <person name="Murdoch R.W."/>
            <person name="Higgins S."/>
            <person name="Loffler F."/>
        </authorList>
    </citation>
    <scope>NUCLEOTIDE SEQUENCE</scope>
</reference>
<dbReference type="AlphaFoldDB" id="A0A645J504"/>
<gene>
    <name evidence="1" type="ORF">SDC9_206510</name>
</gene>
<organism evidence="1">
    <name type="scientific">bioreactor metagenome</name>
    <dbReference type="NCBI Taxonomy" id="1076179"/>
    <lineage>
        <taxon>unclassified sequences</taxon>
        <taxon>metagenomes</taxon>
        <taxon>ecological metagenomes</taxon>
    </lineage>
</organism>
<accession>A0A645J504</accession>
<sequence length="87" mass="9142">MGNDFMAAHLTGCSIRAELKEEGGAFALDAFNLNLAAHLHHDHIGYGQPQTGAAEFARGGGVGLGKGFEELLLLLPADADARIPDRD</sequence>
<name>A0A645J504_9ZZZZ</name>
<comment type="caution">
    <text evidence="1">The sequence shown here is derived from an EMBL/GenBank/DDBJ whole genome shotgun (WGS) entry which is preliminary data.</text>
</comment>
<dbReference type="EMBL" id="VSSQ01131991">
    <property type="protein sequence ID" value="MPN58795.1"/>
    <property type="molecule type" value="Genomic_DNA"/>
</dbReference>
<evidence type="ECO:0000313" key="1">
    <source>
        <dbReference type="EMBL" id="MPN58795.1"/>
    </source>
</evidence>
<proteinExistence type="predicted"/>
<protein>
    <submittedName>
        <fullName evidence="1">Uncharacterized protein</fullName>
    </submittedName>
</protein>